<name>A0A2I1JY11_9LACT</name>
<keyword evidence="1" id="KW-0472">Membrane</keyword>
<evidence type="ECO:0000256" key="1">
    <source>
        <dbReference type="SAM" id="Phobius"/>
    </source>
</evidence>
<feature type="transmembrane region" description="Helical" evidence="1">
    <location>
        <begin position="5"/>
        <end position="23"/>
    </location>
</feature>
<protein>
    <submittedName>
        <fullName evidence="2">Uncharacterized protein</fullName>
    </submittedName>
</protein>
<proteinExistence type="predicted"/>
<dbReference type="AlphaFoldDB" id="A0A2I1JY11"/>
<dbReference type="RefSeq" id="WP_101954440.1">
    <property type="nucleotide sequence ID" value="NZ_PKHE01000014.1"/>
</dbReference>
<accession>A0A2I1JY11</accession>
<gene>
    <name evidence="2" type="ORF">CYJ57_05730</name>
</gene>
<reference evidence="2 3" key="1">
    <citation type="submission" date="2017-12" db="EMBL/GenBank/DDBJ databases">
        <title>Phylogenetic diversity of female urinary microbiome.</title>
        <authorList>
            <person name="Thomas-White K."/>
            <person name="Wolfe A.J."/>
        </authorList>
    </citation>
    <scope>NUCLEOTIDE SEQUENCE [LARGE SCALE GENOMIC DNA]</scope>
    <source>
        <strain evidence="2 3">UMB0898</strain>
    </source>
</reference>
<keyword evidence="1" id="KW-1133">Transmembrane helix</keyword>
<evidence type="ECO:0000313" key="3">
    <source>
        <dbReference type="Proteomes" id="UP000234384"/>
    </source>
</evidence>
<dbReference type="Proteomes" id="UP000234384">
    <property type="component" value="Unassembled WGS sequence"/>
</dbReference>
<feature type="transmembrane region" description="Helical" evidence="1">
    <location>
        <begin position="190"/>
        <end position="208"/>
    </location>
</feature>
<sequence length="317" mass="36709">MAFIFLFVFFMYIFPIFFLAVPVVRTTPIVATVLLVIGVILWLVQTYMISKFITGPKKQAKQHKKVQQNGKAVQAEIIAWEHDGLIEGDPSKKILLTFTNLAGSQVKTYLHLVDTKEHEKRFEPGKEITIKLNQKGFEPPFTVGKGEYATSPRPWIWLWLIFNILYMIGFFLASYYFQSDGYGWRFLNPFSSWLWAPVFGIFIINFLLKTLGSQDIISKFYQLTSVRSDKDFGELLLYGKTTQGEIINYSQTGTYINEQPQVRFDVHFLNDRGDLISKKFKQIIPLTDLHQLKKGEAEVIYLPRDTDIFMVKPSQSE</sequence>
<feature type="transmembrane region" description="Helical" evidence="1">
    <location>
        <begin position="29"/>
        <end position="49"/>
    </location>
</feature>
<feature type="transmembrane region" description="Helical" evidence="1">
    <location>
        <begin position="155"/>
        <end position="178"/>
    </location>
</feature>
<organism evidence="2 3">
    <name type="scientific">Falseniella ignava</name>
    <dbReference type="NCBI Taxonomy" id="137730"/>
    <lineage>
        <taxon>Bacteria</taxon>
        <taxon>Bacillati</taxon>
        <taxon>Bacillota</taxon>
        <taxon>Bacilli</taxon>
        <taxon>Lactobacillales</taxon>
        <taxon>Aerococcaceae</taxon>
        <taxon>Falseniella</taxon>
    </lineage>
</organism>
<dbReference type="OrthoDB" id="3823543at2"/>
<keyword evidence="1" id="KW-0812">Transmembrane</keyword>
<evidence type="ECO:0000313" key="2">
    <source>
        <dbReference type="EMBL" id="PKY88271.1"/>
    </source>
</evidence>
<dbReference type="EMBL" id="PKHE01000014">
    <property type="protein sequence ID" value="PKY88271.1"/>
    <property type="molecule type" value="Genomic_DNA"/>
</dbReference>
<comment type="caution">
    <text evidence="2">The sequence shown here is derived from an EMBL/GenBank/DDBJ whole genome shotgun (WGS) entry which is preliminary data.</text>
</comment>